<evidence type="ECO:0000259" key="8">
    <source>
        <dbReference type="Pfam" id="PF04290"/>
    </source>
</evidence>
<sequence length="196" mass="21509">MRAFHLFEKSVYSVAIAGFFVGALSMILMMFHIGADVIARTVFNSPIIGTIEIVSAWYMVGVIFPPLALIQLYAGHIVVELFTQSASARAKAFLETAVGAVAIIFLTGWTNAAIKLALRKTAQNETLDVVFFEVLTWPTRWILALSLLTLTLAFLVTTFRAGHLLLTGRPLSEPISRFGFPQDEIEAITSTTETGR</sequence>
<keyword evidence="5 7" id="KW-1133">Transmembrane helix</keyword>
<dbReference type="Proteomes" id="UP000198634">
    <property type="component" value="Unassembled WGS sequence"/>
</dbReference>
<evidence type="ECO:0000256" key="7">
    <source>
        <dbReference type="RuleBase" id="RU369079"/>
    </source>
</evidence>
<feature type="transmembrane region" description="Helical" evidence="7">
    <location>
        <begin position="138"/>
        <end position="159"/>
    </location>
</feature>
<feature type="transmembrane region" description="Helical" evidence="7">
    <location>
        <begin position="96"/>
        <end position="118"/>
    </location>
</feature>
<feature type="domain" description="Tripartite ATP-independent periplasmic transporters DctQ component" evidence="8">
    <location>
        <begin position="29"/>
        <end position="160"/>
    </location>
</feature>
<reference evidence="9 10" key="1">
    <citation type="submission" date="2016-10" db="EMBL/GenBank/DDBJ databases">
        <authorList>
            <person name="de Groot N.N."/>
        </authorList>
    </citation>
    <scope>NUCLEOTIDE SEQUENCE [LARGE SCALE GENOMIC DNA]</scope>
    <source>
        <strain evidence="9 10">DSM 22007</strain>
    </source>
</reference>
<comment type="similarity">
    <text evidence="7">Belongs to the TRAP transporter small permease family.</text>
</comment>
<keyword evidence="6 7" id="KW-0472">Membrane</keyword>
<dbReference type="OrthoDB" id="4250245at2"/>
<dbReference type="EMBL" id="FOEP01000009">
    <property type="protein sequence ID" value="SEQ58256.1"/>
    <property type="molecule type" value="Genomic_DNA"/>
</dbReference>
<keyword evidence="10" id="KW-1185">Reference proteome</keyword>
<evidence type="ECO:0000256" key="5">
    <source>
        <dbReference type="ARBA" id="ARBA00022989"/>
    </source>
</evidence>
<proteinExistence type="inferred from homology"/>
<dbReference type="AlphaFoldDB" id="A0A1H9H7G7"/>
<evidence type="ECO:0000256" key="6">
    <source>
        <dbReference type="ARBA" id="ARBA00023136"/>
    </source>
</evidence>
<comment type="function">
    <text evidence="7">Part of the tripartite ATP-independent periplasmic (TRAP) transport system.</text>
</comment>
<dbReference type="Pfam" id="PF04290">
    <property type="entry name" value="DctQ"/>
    <property type="match status" value="1"/>
</dbReference>
<comment type="subcellular location">
    <subcellularLocation>
        <location evidence="7">Cell inner membrane</location>
        <topology evidence="7">Multi-pass membrane protein</topology>
    </subcellularLocation>
    <subcellularLocation>
        <location evidence="1">Cell membrane</location>
        <topology evidence="1">Multi-pass membrane protein</topology>
    </subcellularLocation>
</comment>
<dbReference type="STRING" id="657014.SAMN04488092_1093"/>
<evidence type="ECO:0000256" key="2">
    <source>
        <dbReference type="ARBA" id="ARBA00022448"/>
    </source>
</evidence>
<dbReference type="GO" id="GO:0005886">
    <property type="term" value="C:plasma membrane"/>
    <property type="evidence" value="ECO:0007669"/>
    <property type="project" value="UniProtKB-SubCell"/>
</dbReference>
<dbReference type="InterPro" id="IPR055348">
    <property type="entry name" value="DctQ"/>
</dbReference>
<keyword evidence="4 7" id="KW-0812">Transmembrane</keyword>
<evidence type="ECO:0000313" key="9">
    <source>
        <dbReference type="EMBL" id="SEQ58256.1"/>
    </source>
</evidence>
<organism evidence="9 10">
    <name type="scientific">Thalassovita taeanensis</name>
    <dbReference type="NCBI Taxonomy" id="657014"/>
    <lineage>
        <taxon>Bacteria</taxon>
        <taxon>Pseudomonadati</taxon>
        <taxon>Pseudomonadota</taxon>
        <taxon>Alphaproteobacteria</taxon>
        <taxon>Rhodobacterales</taxon>
        <taxon>Roseobacteraceae</taxon>
        <taxon>Thalassovita</taxon>
    </lineage>
</organism>
<comment type="subunit">
    <text evidence="7">The complex comprises the extracytoplasmic solute receptor protein and the two transmembrane proteins.</text>
</comment>
<gene>
    <name evidence="9" type="ORF">SAMN04488092_1093</name>
</gene>
<keyword evidence="3" id="KW-1003">Cell membrane</keyword>
<name>A0A1H9H7G7_9RHOB</name>
<evidence type="ECO:0000256" key="3">
    <source>
        <dbReference type="ARBA" id="ARBA00022475"/>
    </source>
</evidence>
<dbReference type="RefSeq" id="WP_090270183.1">
    <property type="nucleotide sequence ID" value="NZ_FOEP01000009.1"/>
</dbReference>
<dbReference type="GO" id="GO:0022857">
    <property type="term" value="F:transmembrane transporter activity"/>
    <property type="evidence" value="ECO:0007669"/>
    <property type="project" value="UniProtKB-UniRule"/>
</dbReference>
<keyword evidence="2 7" id="KW-0813">Transport</keyword>
<feature type="transmembrane region" description="Helical" evidence="7">
    <location>
        <begin position="12"/>
        <end position="35"/>
    </location>
</feature>
<feature type="transmembrane region" description="Helical" evidence="7">
    <location>
        <begin position="55"/>
        <end position="75"/>
    </location>
</feature>
<keyword evidence="7" id="KW-0997">Cell inner membrane</keyword>
<evidence type="ECO:0000256" key="4">
    <source>
        <dbReference type="ARBA" id="ARBA00022692"/>
    </source>
</evidence>
<evidence type="ECO:0000313" key="10">
    <source>
        <dbReference type="Proteomes" id="UP000198634"/>
    </source>
</evidence>
<evidence type="ECO:0000256" key="1">
    <source>
        <dbReference type="ARBA" id="ARBA00004651"/>
    </source>
</evidence>
<accession>A0A1H9H7G7</accession>
<protein>
    <recommendedName>
        <fullName evidence="7">TRAP transporter small permease protein</fullName>
    </recommendedName>
</protein>